<accession>A0A8J2RF55</accession>
<dbReference type="AlphaFoldDB" id="A0A8J2RF55"/>
<dbReference type="GO" id="GO:0008119">
    <property type="term" value="F:thiopurine S-methyltransferase activity"/>
    <property type="evidence" value="ECO:0007669"/>
    <property type="project" value="UniProtKB-EC"/>
</dbReference>
<name>A0A8J2RF55_9CRUS</name>
<evidence type="ECO:0000313" key="9">
    <source>
        <dbReference type="EMBL" id="CAH0099717.1"/>
    </source>
</evidence>
<dbReference type="PROSITE" id="PS51585">
    <property type="entry name" value="SAM_MT_TPMT"/>
    <property type="match status" value="1"/>
</dbReference>
<organism evidence="9 10">
    <name type="scientific">Daphnia galeata</name>
    <dbReference type="NCBI Taxonomy" id="27404"/>
    <lineage>
        <taxon>Eukaryota</taxon>
        <taxon>Metazoa</taxon>
        <taxon>Ecdysozoa</taxon>
        <taxon>Arthropoda</taxon>
        <taxon>Crustacea</taxon>
        <taxon>Branchiopoda</taxon>
        <taxon>Diplostraca</taxon>
        <taxon>Cladocera</taxon>
        <taxon>Anomopoda</taxon>
        <taxon>Daphniidae</taxon>
        <taxon>Daphnia</taxon>
    </lineage>
</organism>
<evidence type="ECO:0000256" key="2">
    <source>
        <dbReference type="ARBA" id="ARBA00004496"/>
    </source>
</evidence>
<dbReference type="PANTHER" id="PTHR10259:SF11">
    <property type="entry name" value="THIOPURINE S-METHYLTRANSFERASE"/>
    <property type="match status" value="1"/>
</dbReference>
<keyword evidence="5" id="KW-0963">Cytoplasm</keyword>
<dbReference type="InterPro" id="IPR029063">
    <property type="entry name" value="SAM-dependent_MTases_sf"/>
</dbReference>
<dbReference type="Gene3D" id="3.40.50.150">
    <property type="entry name" value="Vaccinia Virus protein VP39"/>
    <property type="match status" value="1"/>
</dbReference>
<evidence type="ECO:0000256" key="4">
    <source>
        <dbReference type="ARBA" id="ARBA00011905"/>
    </source>
</evidence>
<dbReference type="GO" id="GO:0032259">
    <property type="term" value="P:methylation"/>
    <property type="evidence" value="ECO:0007669"/>
    <property type="project" value="UniProtKB-KW"/>
</dbReference>
<sequence length="203" mass="23199">MSYFDHVCKIKEGKLRIFVPLCGKTKDLRWIYDQGHEVVGLDGVEKPILEFFQEQGLNFSKGNEGGFQFYVSDDGRLKIYHSDLFALQPEVCGKFDAVWDRGSMVAILAEEREKYAKLLKSLLNENFSYLIDTMQYDQSQFSGPPLSVPVEEVKRLFGDTCEVETLLTVNTNADPTSPISAKVRWNIDECYEIILLLKPKVVL</sequence>
<evidence type="ECO:0000256" key="1">
    <source>
        <dbReference type="ARBA" id="ARBA00000903"/>
    </source>
</evidence>
<protein>
    <recommendedName>
        <fullName evidence="4">thiopurine S-methyltransferase</fullName>
        <ecNumber evidence="4">2.1.1.67</ecNumber>
    </recommendedName>
</protein>
<evidence type="ECO:0000256" key="3">
    <source>
        <dbReference type="ARBA" id="ARBA00008145"/>
    </source>
</evidence>
<dbReference type="Pfam" id="PF05724">
    <property type="entry name" value="TPMT"/>
    <property type="match status" value="1"/>
</dbReference>
<evidence type="ECO:0000256" key="5">
    <source>
        <dbReference type="ARBA" id="ARBA00022490"/>
    </source>
</evidence>
<comment type="similarity">
    <text evidence="3">Belongs to the class I-like SAM-binding methyltransferase superfamily. TPMT family.</text>
</comment>
<evidence type="ECO:0000256" key="7">
    <source>
        <dbReference type="ARBA" id="ARBA00022679"/>
    </source>
</evidence>
<proteinExistence type="inferred from homology"/>
<dbReference type="FunFam" id="3.40.50.150:FF:000101">
    <property type="entry name" value="Thiopurine S-methyltransferase"/>
    <property type="match status" value="1"/>
</dbReference>
<comment type="caution">
    <text evidence="9">The sequence shown here is derived from an EMBL/GenBank/DDBJ whole genome shotgun (WGS) entry which is preliminary data.</text>
</comment>
<evidence type="ECO:0000256" key="8">
    <source>
        <dbReference type="ARBA" id="ARBA00022691"/>
    </source>
</evidence>
<dbReference type="PANTHER" id="PTHR10259">
    <property type="entry name" value="THIOPURINE S-METHYLTRANSFERASE"/>
    <property type="match status" value="1"/>
</dbReference>
<comment type="catalytic activity">
    <reaction evidence="1">
        <text>S-adenosyl-L-methionine + a thiopurine = S-adenosyl-L-homocysteine + a thiopurine S-methylether.</text>
        <dbReference type="EC" id="2.1.1.67"/>
    </reaction>
</comment>
<dbReference type="EMBL" id="CAKKLH010000024">
    <property type="protein sequence ID" value="CAH0099717.1"/>
    <property type="molecule type" value="Genomic_DNA"/>
</dbReference>
<dbReference type="Proteomes" id="UP000789390">
    <property type="component" value="Unassembled WGS sequence"/>
</dbReference>
<keyword evidence="7" id="KW-0808">Transferase</keyword>
<evidence type="ECO:0000313" key="10">
    <source>
        <dbReference type="Proteomes" id="UP000789390"/>
    </source>
</evidence>
<keyword evidence="8" id="KW-0949">S-adenosyl-L-methionine</keyword>
<evidence type="ECO:0000256" key="6">
    <source>
        <dbReference type="ARBA" id="ARBA00022603"/>
    </source>
</evidence>
<dbReference type="SUPFAM" id="SSF53335">
    <property type="entry name" value="S-adenosyl-L-methionine-dependent methyltransferases"/>
    <property type="match status" value="1"/>
</dbReference>
<gene>
    <name evidence="9" type="ORF">DGAL_LOCUS1875</name>
</gene>
<keyword evidence="10" id="KW-1185">Reference proteome</keyword>
<reference evidence="9" key="1">
    <citation type="submission" date="2021-11" db="EMBL/GenBank/DDBJ databases">
        <authorList>
            <person name="Schell T."/>
        </authorList>
    </citation>
    <scope>NUCLEOTIDE SEQUENCE</scope>
    <source>
        <strain evidence="9">M5</strain>
    </source>
</reference>
<dbReference type="GO" id="GO:0005737">
    <property type="term" value="C:cytoplasm"/>
    <property type="evidence" value="ECO:0007669"/>
    <property type="project" value="UniProtKB-SubCell"/>
</dbReference>
<dbReference type="InterPro" id="IPR008854">
    <property type="entry name" value="TPMT"/>
</dbReference>
<comment type="subcellular location">
    <subcellularLocation>
        <location evidence="2">Cytoplasm</location>
    </subcellularLocation>
</comment>
<dbReference type="OrthoDB" id="276151at2759"/>
<dbReference type="EC" id="2.1.1.67" evidence="4"/>
<keyword evidence="6" id="KW-0489">Methyltransferase</keyword>